<proteinExistence type="inferred from homology"/>
<feature type="transmembrane region" description="Helical" evidence="5">
    <location>
        <begin position="189"/>
        <end position="209"/>
    </location>
</feature>
<reference evidence="7 8" key="1">
    <citation type="submission" date="2020-08" db="EMBL/GenBank/DDBJ databases">
        <title>Genome sequencing of Purple Non-Sulfur Bacteria from various extreme environments.</title>
        <authorList>
            <person name="Mayer M."/>
        </authorList>
    </citation>
    <scope>NUCLEOTIDE SEQUENCE [LARGE SCALE GENOMIC DNA]</scope>
    <source>
        <strain evidence="7 8">JA131</strain>
    </source>
</reference>
<keyword evidence="8" id="KW-1185">Reference proteome</keyword>
<accession>A0A7W6RGB1</accession>
<dbReference type="PANTHER" id="PTHR43376:SF1">
    <property type="entry name" value="OLIGOPEPTIDE TRANSPORT SYSTEM PERMEASE PROTEIN"/>
    <property type="match status" value="1"/>
</dbReference>
<evidence type="ECO:0000256" key="5">
    <source>
        <dbReference type="RuleBase" id="RU363032"/>
    </source>
</evidence>
<comment type="caution">
    <text evidence="7">The sequence shown here is derived from an EMBL/GenBank/DDBJ whole genome shotgun (WGS) entry which is preliminary data.</text>
</comment>
<dbReference type="InterPro" id="IPR000515">
    <property type="entry name" value="MetI-like"/>
</dbReference>
<dbReference type="CDD" id="cd06261">
    <property type="entry name" value="TM_PBP2"/>
    <property type="match status" value="1"/>
</dbReference>
<dbReference type="Proteomes" id="UP000554286">
    <property type="component" value="Unassembled WGS sequence"/>
</dbReference>
<feature type="transmembrane region" description="Helical" evidence="5">
    <location>
        <begin position="106"/>
        <end position="130"/>
    </location>
</feature>
<evidence type="ECO:0000259" key="6">
    <source>
        <dbReference type="PROSITE" id="PS50928"/>
    </source>
</evidence>
<protein>
    <submittedName>
        <fullName evidence="7">Peptide/nickel transport system permease protein</fullName>
    </submittedName>
</protein>
<dbReference type="EMBL" id="JACIGK010000044">
    <property type="protein sequence ID" value="MBB4268028.1"/>
    <property type="molecule type" value="Genomic_DNA"/>
</dbReference>
<evidence type="ECO:0000256" key="4">
    <source>
        <dbReference type="ARBA" id="ARBA00023136"/>
    </source>
</evidence>
<comment type="subcellular location">
    <subcellularLocation>
        <location evidence="1 5">Cell membrane</location>
        <topology evidence="1 5">Multi-pass membrane protein</topology>
    </subcellularLocation>
</comment>
<comment type="similarity">
    <text evidence="5">Belongs to the binding-protein-dependent transport system permease family.</text>
</comment>
<keyword evidence="4 5" id="KW-0472">Membrane</keyword>
<feature type="transmembrane region" description="Helical" evidence="5">
    <location>
        <begin position="262"/>
        <end position="284"/>
    </location>
</feature>
<evidence type="ECO:0000256" key="3">
    <source>
        <dbReference type="ARBA" id="ARBA00022989"/>
    </source>
</evidence>
<evidence type="ECO:0000313" key="8">
    <source>
        <dbReference type="Proteomes" id="UP000554286"/>
    </source>
</evidence>
<dbReference type="Gene3D" id="1.10.3720.10">
    <property type="entry name" value="MetI-like"/>
    <property type="match status" value="1"/>
</dbReference>
<keyword evidence="5" id="KW-0813">Transport</keyword>
<feature type="domain" description="ABC transmembrane type-1" evidence="6">
    <location>
        <begin position="107"/>
        <end position="318"/>
    </location>
</feature>
<keyword evidence="3 5" id="KW-1133">Transmembrane helix</keyword>
<name>A0A7W6RGB1_9PROT</name>
<sequence length="329" mass="34498">MTGSRASSLARHAIARCVEYLLALFILSSLNFVAVRALPGDPLDVLFADATLAAPTGEDRDQLRRLYGLDGGLMDQFVRYLGHLAEGDLGVSVVHGLPVVDLILPVAPWTLLLVGTATALSVLLGTVGGIETGLRHGRRGSAGLLAVLTLADSIPPFVLAIVLLFVFALGLELFPASGAMTPFSQAEGLARLSDIALHAVLPLTALVLHETTKIAYLTRASTITVLSRPFMTMARAKGVSPLRLRSSYVAPSTLATVVARTAALFSGLVSGVLFVEIVFAYPGLGMLVAEGITSRDYAVVQGVLLILGVTILTVNLIADLVILRLAARG</sequence>
<gene>
    <name evidence="7" type="ORF">GGD89_003682</name>
</gene>
<dbReference type="Pfam" id="PF00528">
    <property type="entry name" value="BPD_transp_1"/>
    <property type="match status" value="1"/>
</dbReference>
<dbReference type="PROSITE" id="PS50928">
    <property type="entry name" value="ABC_TM1"/>
    <property type="match status" value="1"/>
</dbReference>
<evidence type="ECO:0000256" key="1">
    <source>
        <dbReference type="ARBA" id="ARBA00004651"/>
    </source>
</evidence>
<keyword evidence="2 5" id="KW-0812">Transmembrane</keyword>
<dbReference type="RefSeq" id="WP_184048471.1">
    <property type="nucleotide sequence ID" value="NZ_JACIGK010000044.1"/>
</dbReference>
<feature type="transmembrane region" description="Helical" evidence="5">
    <location>
        <begin position="20"/>
        <end position="38"/>
    </location>
</feature>
<dbReference type="SUPFAM" id="SSF161098">
    <property type="entry name" value="MetI-like"/>
    <property type="match status" value="1"/>
</dbReference>
<dbReference type="AlphaFoldDB" id="A0A7W6RGB1"/>
<feature type="transmembrane region" description="Helical" evidence="5">
    <location>
        <begin position="142"/>
        <end position="169"/>
    </location>
</feature>
<dbReference type="GO" id="GO:0005886">
    <property type="term" value="C:plasma membrane"/>
    <property type="evidence" value="ECO:0007669"/>
    <property type="project" value="UniProtKB-SubCell"/>
</dbReference>
<dbReference type="InterPro" id="IPR035906">
    <property type="entry name" value="MetI-like_sf"/>
</dbReference>
<organism evidence="7 8">
    <name type="scientific">Roseospira visakhapatnamensis</name>
    <dbReference type="NCBI Taxonomy" id="390880"/>
    <lineage>
        <taxon>Bacteria</taxon>
        <taxon>Pseudomonadati</taxon>
        <taxon>Pseudomonadota</taxon>
        <taxon>Alphaproteobacteria</taxon>
        <taxon>Rhodospirillales</taxon>
        <taxon>Rhodospirillaceae</taxon>
        <taxon>Roseospira</taxon>
    </lineage>
</organism>
<feature type="transmembrane region" description="Helical" evidence="5">
    <location>
        <begin position="304"/>
        <end position="327"/>
    </location>
</feature>
<evidence type="ECO:0000256" key="2">
    <source>
        <dbReference type="ARBA" id="ARBA00022692"/>
    </source>
</evidence>
<dbReference type="PANTHER" id="PTHR43376">
    <property type="entry name" value="OLIGOPEPTIDE TRANSPORT SYSTEM PERMEASE PROTEIN"/>
    <property type="match status" value="1"/>
</dbReference>
<evidence type="ECO:0000313" key="7">
    <source>
        <dbReference type="EMBL" id="MBB4268028.1"/>
    </source>
</evidence>
<dbReference type="GO" id="GO:0055085">
    <property type="term" value="P:transmembrane transport"/>
    <property type="evidence" value="ECO:0007669"/>
    <property type="project" value="InterPro"/>
</dbReference>